<comment type="caution">
    <text evidence="10">The sequence shown here is derived from an EMBL/GenBank/DDBJ whole genome shotgun (WGS) entry which is preliminary data.</text>
</comment>
<dbReference type="SUPFAM" id="SSF88659">
    <property type="entry name" value="Sigma3 and sigma4 domains of RNA polymerase sigma factors"/>
    <property type="match status" value="2"/>
</dbReference>
<feature type="compositionally biased region" description="Low complexity" evidence="6">
    <location>
        <begin position="69"/>
        <end position="85"/>
    </location>
</feature>
<dbReference type="Pfam" id="PF04539">
    <property type="entry name" value="Sigma70_r3"/>
    <property type="match status" value="1"/>
</dbReference>
<dbReference type="Gene3D" id="1.10.10.10">
    <property type="entry name" value="Winged helix-like DNA-binding domain superfamily/Winged helix DNA-binding domain"/>
    <property type="match status" value="1"/>
</dbReference>
<keyword evidence="3" id="KW-0731">Sigma factor</keyword>
<name>A0AAP0JYG3_9MAGN</name>
<keyword evidence="2" id="KW-0805">Transcription regulation</keyword>
<feature type="domain" description="RNA polymerase sigma-70 region 2" evidence="8">
    <location>
        <begin position="379"/>
        <end position="447"/>
    </location>
</feature>
<keyword evidence="5" id="KW-0804">Transcription</keyword>
<dbReference type="PANTHER" id="PTHR30603">
    <property type="entry name" value="RNA POLYMERASE SIGMA FACTOR RPO"/>
    <property type="match status" value="1"/>
</dbReference>
<dbReference type="InterPro" id="IPR007624">
    <property type="entry name" value="RNA_pol_sigma70_r3"/>
</dbReference>
<dbReference type="InterPro" id="IPR050239">
    <property type="entry name" value="Sigma-70_RNA_pol_init_factors"/>
</dbReference>
<gene>
    <name evidence="10" type="ORF">Syun_011380</name>
</gene>
<dbReference type="GO" id="GO:0003677">
    <property type="term" value="F:DNA binding"/>
    <property type="evidence" value="ECO:0007669"/>
    <property type="project" value="UniProtKB-KW"/>
</dbReference>
<dbReference type="AlphaFoldDB" id="A0AAP0JYG3"/>
<dbReference type="EMBL" id="JBBNAF010000005">
    <property type="protein sequence ID" value="KAK9141980.1"/>
    <property type="molecule type" value="Genomic_DNA"/>
</dbReference>
<dbReference type="InterPro" id="IPR013324">
    <property type="entry name" value="RNA_pol_sigma_r3/r4-like"/>
</dbReference>
<sequence>MEKSVQSCETGGGQSTPSQISIFGLFSKTQFGFSSSQFFMRRSFSCKTKMGIGSMLDLKWAFPIKSPTLTNSSSSSTTTTSTTTTRPCFSSVRGKESSCETAILPILLSVGSEENDAMHREPLQPNTYLFGSLRTLGNSSVDVEDEVTVALYCGDIPNNVQDNTFTSYPYTQVNGKSRYGLLMENVRKIEEIVADKDFIRLERDILTQIRTLGALKLFHVCLSRTLKTPSFVPMPITVTDLPSVRARDDSATDRAGRIIVRSRRKEERKSRRKRALEKATKIYGLSAIKMISKVPKQASYSRLKDSSSSRSKRLVIARNESKMSKGIQDLTYLERIKMTLEEERGRVASLSNWAEVAGVEEKELQQRLHFGWSCRDKLLRSTRSLITFLARNYQRMGIPLEDLLQAGKLGVLQGSQRFDDTRGYQFSTYVQYWIRKAMSKLVAQHSRGIQIPINVNRTINQVQKARKALYGLNRKHPDEMEISRFTGLSLAKIRSASNCPRIVGSIDKKVGYGSLKFMDFTPDASIKTPEEVVMRQHMEQGIFELLQGLNPRERQVLILRYGLCDGHCKSLAEIGRIFRCTKEWIRKIEKSALTKVRTKDIKRSLSHYLIL</sequence>
<evidence type="ECO:0000313" key="10">
    <source>
        <dbReference type="EMBL" id="KAK9141980.1"/>
    </source>
</evidence>
<feature type="domain" description="RNA polymerase sigma-70 region 3" evidence="7">
    <location>
        <begin position="458"/>
        <end position="532"/>
    </location>
</feature>
<dbReference type="GO" id="GO:0016987">
    <property type="term" value="F:sigma factor activity"/>
    <property type="evidence" value="ECO:0007669"/>
    <property type="project" value="UniProtKB-KW"/>
</dbReference>
<dbReference type="Pfam" id="PF04545">
    <property type="entry name" value="Sigma70_r4"/>
    <property type="match status" value="1"/>
</dbReference>
<comment type="similarity">
    <text evidence="1">Belongs to the sigma-70 factor family.</text>
</comment>
<dbReference type="InterPro" id="IPR007627">
    <property type="entry name" value="RNA_pol_sigma70_r2"/>
</dbReference>
<dbReference type="PANTHER" id="PTHR30603:SF13">
    <property type="entry name" value="RNA POLYMERASE SIGMA FACTOR SIGC"/>
    <property type="match status" value="1"/>
</dbReference>
<dbReference type="InterPro" id="IPR000943">
    <property type="entry name" value="RNA_pol_sigma70"/>
</dbReference>
<dbReference type="Gene3D" id="1.20.120.1810">
    <property type="match status" value="1"/>
</dbReference>
<dbReference type="Proteomes" id="UP001420932">
    <property type="component" value="Unassembled WGS sequence"/>
</dbReference>
<evidence type="ECO:0000259" key="8">
    <source>
        <dbReference type="Pfam" id="PF04542"/>
    </source>
</evidence>
<evidence type="ECO:0000256" key="3">
    <source>
        <dbReference type="ARBA" id="ARBA00023082"/>
    </source>
</evidence>
<dbReference type="SUPFAM" id="SSF88946">
    <property type="entry name" value="Sigma2 domain of RNA polymerase sigma factors"/>
    <property type="match status" value="1"/>
</dbReference>
<proteinExistence type="inferred from homology"/>
<dbReference type="PRINTS" id="PR00046">
    <property type="entry name" value="SIGMA70FCT"/>
</dbReference>
<dbReference type="GO" id="GO:0006352">
    <property type="term" value="P:DNA-templated transcription initiation"/>
    <property type="evidence" value="ECO:0007669"/>
    <property type="project" value="InterPro"/>
</dbReference>
<accession>A0AAP0JYG3</accession>
<dbReference type="Pfam" id="PF04542">
    <property type="entry name" value="Sigma70_r2"/>
    <property type="match status" value="1"/>
</dbReference>
<evidence type="ECO:0000259" key="9">
    <source>
        <dbReference type="Pfam" id="PF04545"/>
    </source>
</evidence>
<protein>
    <recommendedName>
        <fullName evidence="12">Sigma factor</fullName>
    </recommendedName>
</protein>
<dbReference type="CDD" id="cd06171">
    <property type="entry name" value="Sigma70_r4"/>
    <property type="match status" value="1"/>
</dbReference>
<evidence type="ECO:0000313" key="11">
    <source>
        <dbReference type="Proteomes" id="UP001420932"/>
    </source>
</evidence>
<evidence type="ECO:0000256" key="2">
    <source>
        <dbReference type="ARBA" id="ARBA00023015"/>
    </source>
</evidence>
<organism evidence="10 11">
    <name type="scientific">Stephania yunnanensis</name>
    <dbReference type="NCBI Taxonomy" id="152371"/>
    <lineage>
        <taxon>Eukaryota</taxon>
        <taxon>Viridiplantae</taxon>
        <taxon>Streptophyta</taxon>
        <taxon>Embryophyta</taxon>
        <taxon>Tracheophyta</taxon>
        <taxon>Spermatophyta</taxon>
        <taxon>Magnoliopsida</taxon>
        <taxon>Ranunculales</taxon>
        <taxon>Menispermaceae</taxon>
        <taxon>Menispermoideae</taxon>
        <taxon>Cissampelideae</taxon>
        <taxon>Stephania</taxon>
    </lineage>
</organism>
<feature type="region of interest" description="Disordered" evidence="6">
    <location>
        <begin position="69"/>
        <end position="91"/>
    </location>
</feature>
<dbReference type="NCBIfam" id="TIGR02937">
    <property type="entry name" value="sigma70-ECF"/>
    <property type="match status" value="1"/>
</dbReference>
<evidence type="ECO:0000256" key="6">
    <source>
        <dbReference type="SAM" id="MobiDB-lite"/>
    </source>
</evidence>
<dbReference type="InterPro" id="IPR036388">
    <property type="entry name" value="WH-like_DNA-bd_sf"/>
</dbReference>
<dbReference type="InterPro" id="IPR013325">
    <property type="entry name" value="RNA_pol_sigma_r2"/>
</dbReference>
<reference evidence="10 11" key="1">
    <citation type="submission" date="2024-01" db="EMBL/GenBank/DDBJ databases">
        <title>Genome assemblies of Stephania.</title>
        <authorList>
            <person name="Yang L."/>
        </authorList>
    </citation>
    <scope>NUCLEOTIDE SEQUENCE [LARGE SCALE GENOMIC DNA]</scope>
    <source>
        <strain evidence="10">YNDBR</strain>
        <tissue evidence="10">Leaf</tissue>
    </source>
</reference>
<dbReference type="InterPro" id="IPR007630">
    <property type="entry name" value="RNA_pol_sigma70_r4"/>
</dbReference>
<feature type="domain" description="RNA polymerase sigma-70 region 4" evidence="9">
    <location>
        <begin position="545"/>
        <end position="597"/>
    </location>
</feature>
<keyword evidence="11" id="KW-1185">Reference proteome</keyword>
<evidence type="ECO:0000256" key="5">
    <source>
        <dbReference type="ARBA" id="ARBA00023163"/>
    </source>
</evidence>
<evidence type="ECO:0000259" key="7">
    <source>
        <dbReference type="Pfam" id="PF04539"/>
    </source>
</evidence>
<evidence type="ECO:0000256" key="1">
    <source>
        <dbReference type="ARBA" id="ARBA00007788"/>
    </source>
</evidence>
<evidence type="ECO:0000256" key="4">
    <source>
        <dbReference type="ARBA" id="ARBA00023125"/>
    </source>
</evidence>
<evidence type="ECO:0008006" key="12">
    <source>
        <dbReference type="Google" id="ProtNLM"/>
    </source>
</evidence>
<keyword evidence="4" id="KW-0238">DNA-binding</keyword>
<dbReference type="InterPro" id="IPR014284">
    <property type="entry name" value="RNA_pol_sigma-70_dom"/>
</dbReference>